<evidence type="ECO:0000313" key="1">
    <source>
        <dbReference type="EMBL" id="MFC5239067.1"/>
    </source>
</evidence>
<reference evidence="2" key="1">
    <citation type="journal article" date="2019" name="Int. J. Syst. Evol. Microbiol.">
        <title>The Global Catalogue of Microorganisms (GCM) 10K type strain sequencing project: providing services to taxonomists for standard genome sequencing and annotation.</title>
        <authorList>
            <consortium name="The Broad Institute Genomics Platform"/>
            <consortium name="The Broad Institute Genome Sequencing Center for Infectious Disease"/>
            <person name="Wu L."/>
            <person name="Ma J."/>
        </authorList>
    </citation>
    <scope>NUCLEOTIDE SEQUENCE [LARGE SCALE GENOMIC DNA]</scope>
    <source>
        <strain evidence="2">CGMCC 4.7131</strain>
    </source>
</reference>
<dbReference type="RefSeq" id="WP_344561296.1">
    <property type="nucleotide sequence ID" value="NZ_BAAATG010000021.1"/>
</dbReference>
<accession>A0ABW0DLW3</accession>
<keyword evidence="2" id="KW-1185">Reference proteome</keyword>
<organism evidence="1 2">
    <name type="scientific">Streptomyces atrovirens</name>
    <dbReference type="NCBI Taxonomy" id="285556"/>
    <lineage>
        <taxon>Bacteria</taxon>
        <taxon>Bacillati</taxon>
        <taxon>Actinomycetota</taxon>
        <taxon>Actinomycetes</taxon>
        <taxon>Kitasatosporales</taxon>
        <taxon>Streptomycetaceae</taxon>
        <taxon>Streptomyces</taxon>
    </lineage>
</organism>
<evidence type="ECO:0000313" key="2">
    <source>
        <dbReference type="Proteomes" id="UP001596035"/>
    </source>
</evidence>
<name>A0ABW0DLW3_9ACTN</name>
<protein>
    <submittedName>
        <fullName evidence="1">Uncharacterized protein</fullName>
    </submittedName>
</protein>
<sequence length="187" mass="20337">MNGNELDIPAAEAPTVEETSVVRNLERQLAVAHWLLGATEDRDLARAQWEDGGGVTLLACGGTLGAVRVPAGLVWAAAGTEELKEVDAFLRRWFFGGAVFMDLHSHLYYFLVPGTAAVKWTGAEFPGIACLGRNHFLGVPAVRLTEPRGRSYWCVPMDGPGDLCYISEVWQLLRKGLAARQETPCAL</sequence>
<comment type="caution">
    <text evidence="1">The sequence shown here is derived from an EMBL/GenBank/DDBJ whole genome shotgun (WGS) entry which is preliminary data.</text>
</comment>
<dbReference type="Proteomes" id="UP001596035">
    <property type="component" value="Unassembled WGS sequence"/>
</dbReference>
<dbReference type="EMBL" id="JBHSKN010000004">
    <property type="protein sequence ID" value="MFC5239067.1"/>
    <property type="molecule type" value="Genomic_DNA"/>
</dbReference>
<proteinExistence type="predicted"/>
<gene>
    <name evidence="1" type="ORF">ACFPWV_03905</name>
</gene>